<organism evidence="1 2">
    <name type="scientific">Halanaerobium kushneri</name>
    <dbReference type="NCBI Taxonomy" id="56779"/>
    <lineage>
        <taxon>Bacteria</taxon>
        <taxon>Bacillati</taxon>
        <taxon>Bacillota</taxon>
        <taxon>Clostridia</taxon>
        <taxon>Halanaerobiales</taxon>
        <taxon>Halanaerobiaceae</taxon>
        <taxon>Halanaerobium</taxon>
    </lineage>
</organism>
<dbReference type="AlphaFoldDB" id="A0A1N6ZK61"/>
<reference evidence="2" key="1">
    <citation type="submission" date="2017-01" db="EMBL/GenBank/DDBJ databases">
        <authorList>
            <person name="Varghese N."/>
            <person name="Submissions S."/>
        </authorList>
    </citation>
    <scope>NUCLEOTIDE SEQUENCE [LARGE SCALE GENOMIC DNA]</scope>
    <source>
        <strain evidence="2">ATCC 700103</strain>
    </source>
</reference>
<accession>A0A1N6ZK61</accession>
<dbReference type="EMBL" id="FTNC01000018">
    <property type="protein sequence ID" value="SIR27198.1"/>
    <property type="molecule type" value="Genomic_DNA"/>
</dbReference>
<gene>
    <name evidence="1" type="ORF">SAMN05421834_11842</name>
</gene>
<protein>
    <submittedName>
        <fullName evidence="1">Uncharacterized protein</fullName>
    </submittedName>
</protein>
<keyword evidence="2" id="KW-1185">Reference proteome</keyword>
<dbReference type="Proteomes" id="UP000185669">
    <property type="component" value="Unassembled WGS sequence"/>
</dbReference>
<name>A0A1N6ZK61_9FIRM</name>
<proteinExistence type="predicted"/>
<evidence type="ECO:0000313" key="2">
    <source>
        <dbReference type="Proteomes" id="UP000185669"/>
    </source>
</evidence>
<dbReference type="STRING" id="56779.SAMN05421834_11842"/>
<evidence type="ECO:0000313" key="1">
    <source>
        <dbReference type="EMBL" id="SIR27198.1"/>
    </source>
</evidence>
<sequence length="33" mass="3863">MNKKAGKRLIGSIPKIGIRPIIYGKERERRRIN</sequence>